<keyword evidence="1" id="KW-0812">Transmembrane</keyword>
<dbReference type="InterPro" id="IPR003675">
    <property type="entry name" value="Rce1/LyrA-like_dom"/>
</dbReference>
<organism evidence="3 4">
    <name type="scientific">Thermococcus profundus</name>
    <dbReference type="NCBI Taxonomy" id="49899"/>
    <lineage>
        <taxon>Archaea</taxon>
        <taxon>Methanobacteriati</taxon>
        <taxon>Methanobacteriota</taxon>
        <taxon>Thermococci</taxon>
        <taxon>Thermococcales</taxon>
        <taxon>Thermococcaceae</taxon>
        <taxon>Thermococcus</taxon>
    </lineage>
</organism>
<evidence type="ECO:0000259" key="2">
    <source>
        <dbReference type="Pfam" id="PF02517"/>
    </source>
</evidence>
<dbReference type="KEGG" id="tprf:A3L09_04430"/>
<keyword evidence="1" id="KW-0472">Membrane</keyword>
<evidence type="ECO:0000256" key="1">
    <source>
        <dbReference type="SAM" id="Phobius"/>
    </source>
</evidence>
<dbReference type="GO" id="GO:0080120">
    <property type="term" value="P:CAAX-box protein maturation"/>
    <property type="evidence" value="ECO:0007669"/>
    <property type="project" value="UniProtKB-ARBA"/>
</dbReference>
<evidence type="ECO:0000313" key="3">
    <source>
        <dbReference type="EMBL" id="ASJ02555.1"/>
    </source>
</evidence>
<reference evidence="3 4" key="1">
    <citation type="submission" date="2016-03" db="EMBL/GenBank/DDBJ databases">
        <title>Complete genome sequence of Thermococcus profundus strain DT5432.</title>
        <authorList>
            <person name="Oger P.M."/>
        </authorList>
    </citation>
    <scope>NUCLEOTIDE SEQUENCE [LARGE SCALE GENOMIC DNA]</scope>
    <source>
        <strain evidence="3 4">DT 5432</strain>
    </source>
</reference>
<accession>A0A2Z2MD66</accession>
<feature type="transmembrane region" description="Helical" evidence="1">
    <location>
        <begin position="183"/>
        <end position="203"/>
    </location>
</feature>
<proteinExistence type="predicted"/>
<feature type="transmembrane region" description="Helical" evidence="1">
    <location>
        <begin position="7"/>
        <end position="25"/>
    </location>
</feature>
<keyword evidence="3" id="KW-0378">Hydrolase</keyword>
<dbReference type="Pfam" id="PF02517">
    <property type="entry name" value="Rce1-like"/>
    <property type="match status" value="1"/>
</dbReference>
<dbReference type="Proteomes" id="UP000250179">
    <property type="component" value="Chromosome"/>
</dbReference>
<name>A0A2Z2MD66_THEPR</name>
<keyword evidence="1" id="KW-1133">Transmembrane helix</keyword>
<dbReference type="GO" id="GO:0004175">
    <property type="term" value="F:endopeptidase activity"/>
    <property type="evidence" value="ECO:0007669"/>
    <property type="project" value="UniProtKB-ARBA"/>
</dbReference>
<dbReference type="GeneID" id="33319633"/>
<dbReference type="OrthoDB" id="86156at2157"/>
<protein>
    <submittedName>
        <fullName evidence="3">CAAX protease</fullName>
    </submittedName>
</protein>
<keyword evidence="3" id="KW-0645">Protease</keyword>
<sequence length="206" mass="23343">MGVRRNPYVLFLILLPVSFVPRLFGGFLESWALWLTLWYLIIPLVVSLSLGFKLRDLGLARPSGGWRAFGVLLMLAVVLSFAGIFVPSMRGYYPRFAYSSWWEFGEKEMIMGLVMFAHEAFFRGFLLFPLVRENKELAILAQDIPYTLVHLGKPGVEVPYSFFAGIVFGWLDLKSGSFLLSFLLHWLGSAFFDFLCALVKAGVIPL</sequence>
<dbReference type="RefSeq" id="WP_088857815.1">
    <property type="nucleotide sequence ID" value="NZ_CP014862.1"/>
</dbReference>
<dbReference type="EMBL" id="CP014862">
    <property type="protein sequence ID" value="ASJ02555.1"/>
    <property type="molecule type" value="Genomic_DNA"/>
</dbReference>
<feature type="transmembrane region" description="Helical" evidence="1">
    <location>
        <begin position="64"/>
        <end position="89"/>
    </location>
</feature>
<keyword evidence="4" id="KW-1185">Reference proteome</keyword>
<evidence type="ECO:0000313" key="4">
    <source>
        <dbReference type="Proteomes" id="UP000250179"/>
    </source>
</evidence>
<feature type="domain" description="CAAX prenyl protease 2/Lysostaphin resistance protein A-like" evidence="2">
    <location>
        <begin position="113"/>
        <end position="188"/>
    </location>
</feature>
<dbReference type="AlphaFoldDB" id="A0A2Z2MD66"/>
<feature type="transmembrane region" description="Helical" evidence="1">
    <location>
        <begin position="31"/>
        <end position="52"/>
    </location>
</feature>
<dbReference type="NCBIfam" id="NF040590">
    <property type="entry name" value="Pyro_CPBP_1"/>
    <property type="match status" value="1"/>
</dbReference>
<dbReference type="GO" id="GO:0006508">
    <property type="term" value="P:proteolysis"/>
    <property type="evidence" value="ECO:0007669"/>
    <property type="project" value="UniProtKB-KW"/>
</dbReference>
<gene>
    <name evidence="3" type="ORF">A3L09_04430</name>
</gene>